<name>A0A2H1EG92_9ARCH</name>
<evidence type="ECO:0000256" key="1">
    <source>
        <dbReference type="ARBA" id="ARBA00007958"/>
    </source>
</evidence>
<proteinExistence type="inferred from homology"/>
<dbReference type="NCBIfam" id="TIGR01549">
    <property type="entry name" value="HAD-SF-IA-v1"/>
    <property type="match status" value="1"/>
</dbReference>
<dbReference type="AlphaFoldDB" id="A0A2H1EG92"/>
<evidence type="ECO:0000313" key="2">
    <source>
        <dbReference type="EMBL" id="SHO44199.1"/>
    </source>
</evidence>
<sequence>MTLQEIAEGMMINPEKIPVMKKLDSIVFDCDGVLIDITKSYDLAIQKTVDYIVQKMAHINQSGLVTKQMIEGFKASGGFNDEIDVTYALILGVVAAQKRNEPFHKFVCQLIENADQTGIKSVEKYLDSINADVSDIRKTLSYPSPKFQNPLSSIFDEIFYGSELYLQLYKRKPQFFDGPGLIENDVVLLSRDLVQKLHVKFGNKLAIVTGRGHLSAKYSLKGLFDAFDLHNSKFLEDEPREMAKPNPQSLISAIKGMNGKNALYVGDSMEDYIMAHKANEHGVSTIFCGIYGTSKDPQAKRTLFESINADIIIKSIDLIPNTLNLV</sequence>
<dbReference type="SFLD" id="SFLDS00003">
    <property type="entry name" value="Haloacid_Dehalogenase"/>
    <property type="match status" value="1"/>
</dbReference>
<dbReference type="EMBL" id="FRFC01000003">
    <property type="protein sequence ID" value="SHO44199.1"/>
    <property type="molecule type" value="Genomic_DNA"/>
</dbReference>
<reference evidence="3" key="1">
    <citation type="submission" date="2016-12" db="EMBL/GenBank/DDBJ databases">
        <authorList>
            <person name="Herbold C."/>
        </authorList>
    </citation>
    <scope>NUCLEOTIDE SEQUENCE [LARGE SCALE GENOMIC DNA]</scope>
</reference>
<dbReference type="PANTHER" id="PTHR43434:SF1">
    <property type="entry name" value="PHOSPHOGLYCOLATE PHOSPHATASE"/>
    <property type="match status" value="1"/>
</dbReference>
<dbReference type="Proteomes" id="UP000232412">
    <property type="component" value="Unassembled WGS sequence"/>
</dbReference>
<accession>A0A2H1EG92</accession>
<dbReference type="GO" id="GO:0006281">
    <property type="term" value="P:DNA repair"/>
    <property type="evidence" value="ECO:0007669"/>
    <property type="project" value="TreeGrafter"/>
</dbReference>
<dbReference type="GO" id="GO:0008967">
    <property type="term" value="F:phosphoglycolate phosphatase activity"/>
    <property type="evidence" value="ECO:0007669"/>
    <property type="project" value="TreeGrafter"/>
</dbReference>
<dbReference type="InterPro" id="IPR006439">
    <property type="entry name" value="HAD-SF_hydro_IA"/>
</dbReference>
<dbReference type="SUPFAM" id="SSF56784">
    <property type="entry name" value="HAD-like"/>
    <property type="match status" value="1"/>
</dbReference>
<keyword evidence="3" id="KW-1185">Reference proteome</keyword>
<dbReference type="RefSeq" id="WP_101009294.1">
    <property type="nucleotide sequence ID" value="NZ_FRFC01000003.1"/>
</dbReference>
<dbReference type="CDD" id="cd01427">
    <property type="entry name" value="HAD_like"/>
    <property type="match status" value="1"/>
</dbReference>
<dbReference type="SFLD" id="SFLDG01129">
    <property type="entry name" value="C1.5:_HAD__Beta-PGM__Phosphata"/>
    <property type="match status" value="1"/>
</dbReference>
<dbReference type="Gene3D" id="3.40.50.1000">
    <property type="entry name" value="HAD superfamily/HAD-like"/>
    <property type="match status" value="1"/>
</dbReference>
<dbReference type="PANTHER" id="PTHR43434">
    <property type="entry name" value="PHOSPHOGLYCOLATE PHOSPHATASE"/>
    <property type="match status" value="1"/>
</dbReference>
<dbReference type="InterPro" id="IPR036412">
    <property type="entry name" value="HAD-like_sf"/>
</dbReference>
<dbReference type="Pfam" id="PF00702">
    <property type="entry name" value="Hydrolase"/>
    <property type="match status" value="1"/>
</dbReference>
<organism evidence="2 3">
    <name type="scientific">Nitrosotalea sinensis</name>
    <dbReference type="NCBI Taxonomy" id="1499975"/>
    <lineage>
        <taxon>Archaea</taxon>
        <taxon>Nitrososphaerota</taxon>
        <taxon>Nitrososphaeria</taxon>
        <taxon>Nitrosotaleales</taxon>
        <taxon>Nitrosotaleaceae</taxon>
        <taxon>Nitrosotalea</taxon>
    </lineage>
</organism>
<protein>
    <submittedName>
        <fullName evidence="2">Haloacid dehalogenase domain protein hydrolase</fullName>
    </submittedName>
</protein>
<evidence type="ECO:0000313" key="3">
    <source>
        <dbReference type="Proteomes" id="UP000232412"/>
    </source>
</evidence>
<keyword evidence="2" id="KW-0378">Hydrolase</keyword>
<dbReference type="InterPro" id="IPR023214">
    <property type="entry name" value="HAD_sf"/>
</dbReference>
<comment type="similarity">
    <text evidence="1">Belongs to the HAD-like hydrolase superfamily.</text>
</comment>
<gene>
    <name evidence="2" type="ORF">NSIN_20259</name>
</gene>
<dbReference type="InterPro" id="IPR050155">
    <property type="entry name" value="HAD-like_hydrolase_sf"/>
</dbReference>